<evidence type="ECO:0000313" key="2">
    <source>
        <dbReference type="EMBL" id="SDP86206.1"/>
    </source>
</evidence>
<sequence>MLKKKYKLISSDFIKIDRRGINVSLIKGQTSILEYENPITNERVKVAYNAKKQSKTVSQNPDNILSINKDNSTKAYEFIFDAKYKIDTTKEYSGRYNGVGPKEEDINTMHRYRDSIVYNKKAKKNPGKNDDNNTNNVDYNEDNKNCIFGTLRGKDQIKANLENNFYHTRKSNVDIVKNKIEYIALAQSKKSFGD</sequence>
<protein>
    <submittedName>
        <fullName evidence="2">PD-(D/E)XK nuclease superfamily protein</fullName>
    </submittedName>
</protein>
<organism evidence="2 3">
    <name type="scientific">Clostridium gasigenes</name>
    <dbReference type="NCBI Taxonomy" id="94869"/>
    <lineage>
        <taxon>Bacteria</taxon>
        <taxon>Bacillati</taxon>
        <taxon>Bacillota</taxon>
        <taxon>Clostridia</taxon>
        <taxon>Eubacteriales</taxon>
        <taxon>Clostridiaceae</taxon>
        <taxon>Clostridium</taxon>
    </lineage>
</organism>
<dbReference type="STRING" id="94869.SAMN04488529_1357"/>
<gene>
    <name evidence="2" type="ORF">SAMN04488529_1357</name>
</gene>
<dbReference type="Pfam" id="PF04411">
    <property type="entry name" value="PDDEXK_7"/>
    <property type="match status" value="1"/>
</dbReference>
<reference evidence="2 3" key="1">
    <citation type="submission" date="2016-10" db="EMBL/GenBank/DDBJ databases">
        <authorList>
            <person name="de Groot N.N."/>
        </authorList>
    </citation>
    <scope>NUCLEOTIDE SEQUENCE [LARGE SCALE GENOMIC DNA]</scope>
    <source>
        <strain evidence="2 3">DSM 12272</strain>
    </source>
</reference>
<evidence type="ECO:0000256" key="1">
    <source>
        <dbReference type="SAM" id="MobiDB-lite"/>
    </source>
</evidence>
<dbReference type="Proteomes" id="UP000198597">
    <property type="component" value="Unassembled WGS sequence"/>
</dbReference>
<feature type="region of interest" description="Disordered" evidence="1">
    <location>
        <begin position="121"/>
        <end position="141"/>
    </location>
</feature>
<dbReference type="AlphaFoldDB" id="A0A1H0W7F0"/>
<name>A0A1H0W7F0_9CLOT</name>
<evidence type="ECO:0000313" key="3">
    <source>
        <dbReference type="Proteomes" id="UP000198597"/>
    </source>
</evidence>
<proteinExistence type="predicted"/>
<keyword evidence="3" id="KW-1185">Reference proteome</keyword>
<accession>A0A1H0W7F0</accession>
<dbReference type="EMBL" id="FNJM01000035">
    <property type="protein sequence ID" value="SDP86206.1"/>
    <property type="molecule type" value="Genomic_DNA"/>
</dbReference>
<dbReference type="InterPro" id="IPR007505">
    <property type="entry name" value="PDDEXK_7"/>
</dbReference>